<evidence type="ECO:0000313" key="1">
    <source>
        <dbReference type="Proteomes" id="UP000887576"/>
    </source>
</evidence>
<reference evidence="2" key="1">
    <citation type="submission" date="2022-11" db="UniProtKB">
        <authorList>
            <consortium name="WormBaseParasite"/>
        </authorList>
    </citation>
    <scope>IDENTIFICATION</scope>
</reference>
<accession>A0AC34PUA8</accession>
<protein>
    <submittedName>
        <fullName evidence="2">SKI/SNO/DAC domain-containing protein</fullName>
    </submittedName>
</protein>
<name>A0AC34PUA8_9BILA</name>
<dbReference type="Proteomes" id="UP000887576">
    <property type="component" value="Unplaced"/>
</dbReference>
<sequence length="378" mass="42797">MSSFPSAENCDVQLLSPTSITNIGTQFYDFNGKRIIGFQIGNRQMICLPQIYELFLKQHVGGLHTVYTKLKRLNIQPLICNVDQVRALRSLGAIQPGVNRCKLIDRKDLDKLYQDCTHSSSRPGRPPKRVVSMDNFHQNPENLLDVPTISALPPIFPTNANFLNSSRPNDGNSLPHFLPLTAHQIFVQQLMAAASALASQQPENKNNSKLDGLTKSEEKSTSENDSKSDWNQDKNEKETPSPNENSVSMNELAPSLPSNSNSSESDNFSFDREKSSSLMNSSERGSSSGSSSDTPIRNTDMQNMFTKFTTTVDEMEKRFKEHYDKLSDMAAKMQNLEEQLIRNLASHKERSQHYYRRYMTTKYQAASLRNKILYNKKI</sequence>
<evidence type="ECO:0000313" key="2">
    <source>
        <dbReference type="WBParaSite" id="JU765_v2.g10023.t1"/>
    </source>
</evidence>
<dbReference type="WBParaSite" id="JU765_v2.g10023.t1">
    <property type="protein sequence ID" value="JU765_v2.g10023.t1"/>
    <property type="gene ID" value="JU765_v2.g10023"/>
</dbReference>
<organism evidence="1 2">
    <name type="scientific">Panagrolaimus sp. JU765</name>
    <dbReference type="NCBI Taxonomy" id="591449"/>
    <lineage>
        <taxon>Eukaryota</taxon>
        <taxon>Metazoa</taxon>
        <taxon>Ecdysozoa</taxon>
        <taxon>Nematoda</taxon>
        <taxon>Chromadorea</taxon>
        <taxon>Rhabditida</taxon>
        <taxon>Tylenchina</taxon>
        <taxon>Panagrolaimomorpha</taxon>
        <taxon>Panagrolaimoidea</taxon>
        <taxon>Panagrolaimidae</taxon>
        <taxon>Panagrolaimus</taxon>
    </lineage>
</organism>
<proteinExistence type="predicted"/>